<proteinExistence type="predicted"/>
<accession>A0ABX8V570</accession>
<dbReference type="NCBIfam" id="TIGR01484">
    <property type="entry name" value="HAD-SF-IIB"/>
    <property type="match status" value="1"/>
</dbReference>
<keyword evidence="2" id="KW-1185">Reference proteome</keyword>
<dbReference type="Pfam" id="PF08282">
    <property type="entry name" value="Hydrolase_3"/>
    <property type="match status" value="1"/>
</dbReference>
<gene>
    <name evidence="1" type="ORF">RHABOEDO_000921</name>
</gene>
<evidence type="ECO:0000313" key="2">
    <source>
        <dbReference type="Proteomes" id="UP000826014"/>
    </source>
</evidence>
<protein>
    <submittedName>
        <fullName evidence="1">Haloacid dehalogenase-like hydrolase</fullName>
    </submittedName>
</protein>
<dbReference type="PANTHER" id="PTHR10000:SF8">
    <property type="entry name" value="HAD SUPERFAMILY HYDROLASE-LIKE, TYPE 3"/>
    <property type="match status" value="1"/>
</dbReference>
<dbReference type="RefSeq" id="WP_215216472.1">
    <property type="nucleotide sequence ID" value="NZ_CP075587.1"/>
</dbReference>
<dbReference type="Gene3D" id="3.40.50.1000">
    <property type="entry name" value="HAD superfamily/HAD-like"/>
    <property type="match status" value="1"/>
</dbReference>
<dbReference type="Gene3D" id="3.30.1240.10">
    <property type="match status" value="1"/>
</dbReference>
<dbReference type="SUPFAM" id="SSF56784">
    <property type="entry name" value="HAD-like"/>
    <property type="match status" value="1"/>
</dbReference>
<dbReference type="Proteomes" id="UP000826014">
    <property type="component" value="Chromosome"/>
</dbReference>
<organism evidence="1 2">
    <name type="scientific">Candidatus Rhabdochlamydia oedothoracis</name>
    <dbReference type="NCBI Taxonomy" id="2720720"/>
    <lineage>
        <taxon>Bacteria</taxon>
        <taxon>Pseudomonadati</taxon>
        <taxon>Chlamydiota</taxon>
        <taxon>Chlamydiia</taxon>
        <taxon>Parachlamydiales</taxon>
        <taxon>Candidatus Rhabdochlamydiaceae</taxon>
        <taxon>Candidatus Rhabdochlamydia</taxon>
    </lineage>
</organism>
<dbReference type="InterPro" id="IPR036412">
    <property type="entry name" value="HAD-like_sf"/>
</dbReference>
<name>A0ABX8V570_9BACT</name>
<evidence type="ECO:0000313" key="1">
    <source>
        <dbReference type="EMBL" id="QYF48717.1"/>
    </source>
</evidence>
<dbReference type="InterPro" id="IPR023214">
    <property type="entry name" value="HAD_sf"/>
</dbReference>
<dbReference type="InterPro" id="IPR006379">
    <property type="entry name" value="HAD-SF_hydro_IIB"/>
</dbReference>
<dbReference type="EMBL" id="CP075587">
    <property type="protein sequence ID" value="QYF48717.1"/>
    <property type="molecule type" value="Genomic_DNA"/>
</dbReference>
<dbReference type="PANTHER" id="PTHR10000">
    <property type="entry name" value="PHOSPHOSERINE PHOSPHATASE"/>
    <property type="match status" value="1"/>
</dbReference>
<sequence>MTEHCGWLALDIDGTLTNQTHIVPKEVACYLKELHAKGWKVFIITGRTLSFASLALNLLDFPFYLAVQNGADVLYTPNRELVIRHYLSPNIIPILEALCSKCAEDFLVYAGWEKGDFCYYRPHLFSQKIQTHVDMMKQLSLEPWQAVKSFSFADHLRFPLIKCLGTKKEMSLVYDSLKNDKHVSITLIRDPLAEGVYLNLITHPEATKGNALKNVIQQTGKAGKVIAAGDDLNDTSMLERADVKIVMHSAPLEMHDLADIIAKPSYQYGIIEALQKALSELHP</sequence>
<reference evidence="1 2" key="1">
    <citation type="journal article" date="2022" name="bioRxiv">
        <title>Ecology and evolution of chlamydial symbionts of arthropods.</title>
        <authorList>
            <person name="Halter T."/>
            <person name="Koestlbacher S."/>
            <person name="Collingro A."/>
            <person name="Sixt B.S."/>
            <person name="Toenshoff E.R."/>
            <person name="Hendrickx F."/>
            <person name="Kostanjsek R."/>
            <person name="Horn M."/>
        </authorList>
    </citation>
    <scope>NUCLEOTIDE SEQUENCE [LARGE SCALE GENOMIC DNA]</scope>
    <source>
        <strain evidence="1">W744xW776</strain>
    </source>
</reference>